<accession>A0A0U5FBA9</accession>
<sequence length="67" mass="7380">MYRLVVADGTAARHVGRAAPARQRRTSQPSRLGEEWPERLAHTHVIACAVTDACCTDARASREILSH</sequence>
<keyword evidence="2" id="KW-1185">Reference proteome</keyword>
<name>A0A0U5FBA9_XANCI</name>
<protein>
    <submittedName>
        <fullName evidence="1">Uncharacterized protein</fullName>
    </submittedName>
</protein>
<organism evidence="1 2">
    <name type="scientific">Xanthomonas citri pv. citri</name>
    <dbReference type="NCBI Taxonomy" id="611301"/>
    <lineage>
        <taxon>Bacteria</taxon>
        <taxon>Pseudomonadati</taxon>
        <taxon>Pseudomonadota</taxon>
        <taxon>Gammaproteobacteria</taxon>
        <taxon>Lysobacterales</taxon>
        <taxon>Lysobacteraceae</taxon>
        <taxon>Xanthomonas</taxon>
    </lineage>
</organism>
<dbReference type="AlphaFoldDB" id="A0A0U5FBA9"/>
<dbReference type="Proteomes" id="UP000052230">
    <property type="component" value="Unassembled WGS sequence"/>
</dbReference>
<gene>
    <name evidence="1" type="ORF">XAC3562_100044</name>
</gene>
<dbReference type="EMBL" id="CCXZ01000002">
    <property type="protein sequence ID" value="CEG14207.1"/>
    <property type="molecule type" value="Genomic_DNA"/>
</dbReference>
<evidence type="ECO:0000313" key="1">
    <source>
        <dbReference type="EMBL" id="CEG14207.1"/>
    </source>
</evidence>
<evidence type="ECO:0000313" key="2">
    <source>
        <dbReference type="Proteomes" id="UP000052230"/>
    </source>
</evidence>
<comment type="caution">
    <text evidence="1">The sequence shown here is derived from an EMBL/GenBank/DDBJ whole genome shotgun (WGS) entry which is preliminary data.</text>
</comment>
<reference evidence="1 2" key="1">
    <citation type="submission" date="2014-09" db="EMBL/GenBank/DDBJ databases">
        <authorList>
            <person name="Regsiter A."/>
        </authorList>
    </citation>
    <scope>NUCLEOTIDE SEQUENCE [LARGE SCALE GENOMIC DNA]</scope>
</reference>
<proteinExistence type="predicted"/>